<name>A0ABR3Z704_9PEZI</name>
<comment type="caution">
    <text evidence="1">The sequence shown here is derived from an EMBL/GenBank/DDBJ whole genome shotgun (WGS) entry which is preliminary data.</text>
</comment>
<accession>A0ABR3Z704</accession>
<keyword evidence="2" id="KW-1185">Reference proteome</keyword>
<evidence type="ECO:0000313" key="2">
    <source>
        <dbReference type="Proteomes" id="UP001583280"/>
    </source>
</evidence>
<organism evidence="1 2">
    <name type="scientific">Ceratocystis pirilliformis</name>
    <dbReference type="NCBI Taxonomy" id="259994"/>
    <lineage>
        <taxon>Eukaryota</taxon>
        <taxon>Fungi</taxon>
        <taxon>Dikarya</taxon>
        <taxon>Ascomycota</taxon>
        <taxon>Pezizomycotina</taxon>
        <taxon>Sordariomycetes</taxon>
        <taxon>Hypocreomycetidae</taxon>
        <taxon>Microascales</taxon>
        <taxon>Ceratocystidaceae</taxon>
        <taxon>Ceratocystis</taxon>
    </lineage>
</organism>
<dbReference type="EMBL" id="JAWDJO010000058">
    <property type="protein sequence ID" value="KAL1896453.1"/>
    <property type="molecule type" value="Genomic_DNA"/>
</dbReference>
<gene>
    <name evidence="1" type="ORF">Cpir12675_002790</name>
</gene>
<protein>
    <submittedName>
        <fullName evidence="1">Uncharacterized protein</fullName>
    </submittedName>
</protein>
<evidence type="ECO:0000313" key="1">
    <source>
        <dbReference type="EMBL" id="KAL1896453.1"/>
    </source>
</evidence>
<sequence length="70" mass="7879">MPLIKQSWLPQQHEMTVNAMNDQQTTDAAPSGARLSADSKLQELWDEAEEKDTDLVEIKRASYDTTIADT</sequence>
<dbReference type="Proteomes" id="UP001583280">
    <property type="component" value="Unassembled WGS sequence"/>
</dbReference>
<proteinExistence type="predicted"/>
<reference evidence="1 2" key="1">
    <citation type="journal article" date="2024" name="IMA Fungus">
        <title>IMA Genome - F19 : A genome assembly and annotation guide to empower mycologists, including annotated draft genome sequences of Ceratocystis pirilliformis, Diaporthe australafricana, Fusarium ophioides, Paecilomyces lecythidis, and Sporothrix stenoceras.</title>
        <authorList>
            <person name="Aylward J."/>
            <person name="Wilson A.M."/>
            <person name="Visagie C.M."/>
            <person name="Spraker J."/>
            <person name="Barnes I."/>
            <person name="Buitendag C."/>
            <person name="Ceriani C."/>
            <person name="Del Mar Angel L."/>
            <person name="du Plessis D."/>
            <person name="Fuchs T."/>
            <person name="Gasser K."/>
            <person name="Kramer D."/>
            <person name="Li W."/>
            <person name="Munsamy K."/>
            <person name="Piso A."/>
            <person name="Price J.L."/>
            <person name="Sonnekus B."/>
            <person name="Thomas C."/>
            <person name="van der Nest A."/>
            <person name="van Dijk A."/>
            <person name="van Heerden A."/>
            <person name="van Vuuren N."/>
            <person name="Yilmaz N."/>
            <person name="Duong T.A."/>
            <person name="van der Merwe N.A."/>
            <person name="Wingfield M.J."/>
            <person name="Wingfield B.D."/>
        </authorList>
    </citation>
    <scope>NUCLEOTIDE SEQUENCE [LARGE SCALE GENOMIC DNA]</scope>
    <source>
        <strain evidence="1 2">CMW 12675</strain>
    </source>
</reference>